<reference evidence="4" key="2">
    <citation type="submission" date="2010-05" db="EMBL/GenBank/DDBJ databases">
        <title>The genome sequence of Magnaporthe poae strain ATCC 64411.</title>
        <authorList>
            <person name="Ma L.-J."/>
            <person name="Dead R."/>
            <person name="Young S."/>
            <person name="Zeng Q."/>
            <person name="Koehrsen M."/>
            <person name="Alvarado L."/>
            <person name="Berlin A."/>
            <person name="Chapman S.B."/>
            <person name="Chen Z."/>
            <person name="Freedman E."/>
            <person name="Gellesch M."/>
            <person name="Goldberg J."/>
            <person name="Griggs A."/>
            <person name="Gujja S."/>
            <person name="Heilman E.R."/>
            <person name="Heiman D."/>
            <person name="Hepburn T."/>
            <person name="Howarth C."/>
            <person name="Jen D."/>
            <person name="Larson L."/>
            <person name="Mehta T."/>
            <person name="Neiman D."/>
            <person name="Pearson M."/>
            <person name="Roberts A."/>
            <person name="Saif S."/>
            <person name="Shea T."/>
            <person name="Shenoy N."/>
            <person name="Sisk P."/>
            <person name="Stolte C."/>
            <person name="Sykes S."/>
            <person name="Walk T."/>
            <person name="White J."/>
            <person name="Yandava C."/>
            <person name="Haas B."/>
            <person name="Nusbaum C."/>
            <person name="Birren B."/>
        </authorList>
    </citation>
    <scope>NUCLEOTIDE SEQUENCE [LARGE SCALE GENOMIC DNA]</scope>
    <source>
        <strain evidence="4">ATCC 64411 / 73-15</strain>
    </source>
</reference>
<dbReference type="OMA" id="QRRHVKI"/>
<proteinExistence type="predicted"/>
<sequence>MDEPPPGKPEEVPREDVARGRIAQGTVEGRAQPCRVILRTRVTNISGPPEDRARNLGQIFCLHVLNRQLKTGPDDDDDDDDGRPFDVVHLLPLCDSPHPVHAWFMYDLNFDSQAAPQDLAQIPHEVYLCSLIDGRWIFTRRGIWSDEARKRSSSHQWGGSPKVKSPGSKH</sequence>
<evidence type="ECO:0000313" key="2">
    <source>
        <dbReference type="EMBL" id="KLU81440.1"/>
    </source>
</evidence>
<feature type="region of interest" description="Disordered" evidence="1">
    <location>
        <begin position="1"/>
        <end position="25"/>
    </location>
</feature>
<accession>A0A0C4DL89</accession>
<dbReference type="eggNOG" id="ENOG502TE6Z">
    <property type="taxonomic scope" value="Eukaryota"/>
</dbReference>
<evidence type="ECO:0000256" key="1">
    <source>
        <dbReference type="SAM" id="MobiDB-lite"/>
    </source>
</evidence>
<dbReference type="EnsemblFungi" id="MAPG_00529T0">
    <property type="protein sequence ID" value="MAPG_00529T0"/>
    <property type="gene ID" value="MAPG_00529"/>
</dbReference>
<dbReference type="Proteomes" id="UP000011715">
    <property type="component" value="Unassembled WGS sequence"/>
</dbReference>
<gene>
    <name evidence="2" type="ORF">MAPG_00529</name>
</gene>
<dbReference type="OrthoDB" id="4297596at2759"/>
<name>A0A0C4DL89_MAGP6</name>
<dbReference type="EMBL" id="ADBL01000123">
    <property type="status" value="NOT_ANNOTATED_CDS"/>
    <property type="molecule type" value="Genomic_DNA"/>
</dbReference>
<reference evidence="3" key="4">
    <citation type="journal article" date="2015" name="G3 (Bethesda)">
        <title>Genome sequences of three phytopathogenic species of the Magnaporthaceae family of fungi.</title>
        <authorList>
            <person name="Okagaki L.H."/>
            <person name="Nunes C.C."/>
            <person name="Sailsbery J."/>
            <person name="Clay B."/>
            <person name="Brown D."/>
            <person name="John T."/>
            <person name="Oh Y."/>
            <person name="Young N."/>
            <person name="Fitzgerald M."/>
            <person name="Haas B.J."/>
            <person name="Zeng Q."/>
            <person name="Young S."/>
            <person name="Adiconis X."/>
            <person name="Fan L."/>
            <person name="Levin J.Z."/>
            <person name="Mitchell T.K."/>
            <person name="Okubara P.A."/>
            <person name="Farman M.L."/>
            <person name="Kohn L.M."/>
            <person name="Birren B."/>
            <person name="Ma L.-J."/>
            <person name="Dean R.A."/>
        </authorList>
    </citation>
    <scope>NUCLEOTIDE SEQUENCE</scope>
    <source>
        <strain evidence="3">ATCC 64411 / 73-15</strain>
    </source>
</reference>
<reference evidence="2" key="1">
    <citation type="submission" date="2010-05" db="EMBL/GenBank/DDBJ databases">
        <title>The Genome Sequence of Magnaporthe poae strain ATCC 64411.</title>
        <authorList>
            <consortium name="The Broad Institute Genome Sequencing Platform"/>
            <consortium name="Broad Institute Genome Sequencing Center for Infectious Disease"/>
            <person name="Ma L.-J."/>
            <person name="Dead R."/>
            <person name="Young S."/>
            <person name="Zeng Q."/>
            <person name="Koehrsen M."/>
            <person name="Alvarado L."/>
            <person name="Berlin A."/>
            <person name="Chapman S.B."/>
            <person name="Chen Z."/>
            <person name="Freedman E."/>
            <person name="Gellesch M."/>
            <person name="Goldberg J."/>
            <person name="Griggs A."/>
            <person name="Gujja S."/>
            <person name="Heilman E.R."/>
            <person name="Heiman D."/>
            <person name="Hepburn T."/>
            <person name="Howarth C."/>
            <person name="Jen D."/>
            <person name="Larson L."/>
            <person name="Mehta T."/>
            <person name="Neiman D."/>
            <person name="Pearson M."/>
            <person name="Roberts A."/>
            <person name="Saif S."/>
            <person name="Shea T."/>
            <person name="Shenoy N."/>
            <person name="Sisk P."/>
            <person name="Stolte C."/>
            <person name="Sykes S."/>
            <person name="Walk T."/>
            <person name="White J."/>
            <person name="Yandava C."/>
            <person name="Haas B."/>
            <person name="Nusbaum C."/>
            <person name="Birren B."/>
        </authorList>
    </citation>
    <scope>NUCLEOTIDE SEQUENCE</scope>
    <source>
        <strain evidence="2">ATCC 64411</strain>
    </source>
</reference>
<evidence type="ECO:0000313" key="4">
    <source>
        <dbReference type="Proteomes" id="UP000011715"/>
    </source>
</evidence>
<reference evidence="2" key="3">
    <citation type="submission" date="2011-03" db="EMBL/GenBank/DDBJ databases">
        <title>Annotation of Magnaporthe poae ATCC 64411.</title>
        <authorList>
            <person name="Ma L.-J."/>
            <person name="Dead R."/>
            <person name="Young S.K."/>
            <person name="Zeng Q."/>
            <person name="Gargeya S."/>
            <person name="Fitzgerald M."/>
            <person name="Haas B."/>
            <person name="Abouelleil A."/>
            <person name="Alvarado L."/>
            <person name="Arachchi H.M."/>
            <person name="Berlin A."/>
            <person name="Brown A."/>
            <person name="Chapman S.B."/>
            <person name="Chen Z."/>
            <person name="Dunbar C."/>
            <person name="Freedman E."/>
            <person name="Gearin G."/>
            <person name="Gellesch M."/>
            <person name="Goldberg J."/>
            <person name="Griggs A."/>
            <person name="Gujja S."/>
            <person name="Heiman D."/>
            <person name="Howarth C."/>
            <person name="Larson L."/>
            <person name="Lui A."/>
            <person name="MacDonald P.J.P."/>
            <person name="Mehta T."/>
            <person name="Montmayeur A."/>
            <person name="Murphy C."/>
            <person name="Neiman D."/>
            <person name="Pearson M."/>
            <person name="Priest M."/>
            <person name="Roberts A."/>
            <person name="Saif S."/>
            <person name="Shea T."/>
            <person name="Shenoy N."/>
            <person name="Sisk P."/>
            <person name="Stolte C."/>
            <person name="Sykes S."/>
            <person name="Yandava C."/>
            <person name="Wortman J."/>
            <person name="Nusbaum C."/>
            <person name="Birren B."/>
        </authorList>
    </citation>
    <scope>NUCLEOTIDE SEQUENCE</scope>
    <source>
        <strain evidence="2">ATCC 64411</strain>
    </source>
</reference>
<keyword evidence="4" id="KW-1185">Reference proteome</keyword>
<protein>
    <submittedName>
        <fullName evidence="2 3">Uncharacterized protein</fullName>
    </submittedName>
</protein>
<dbReference type="EMBL" id="GL876966">
    <property type="protein sequence ID" value="KLU81440.1"/>
    <property type="molecule type" value="Genomic_DNA"/>
</dbReference>
<dbReference type="AlphaFoldDB" id="A0A0C4DL89"/>
<reference evidence="3" key="5">
    <citation type="submission" date="2015-06" db="UniProtKB">
        <authorList>
            <consortium name="EnsemblFungi"/>
        </authorList>
    </citation>
    <scope>IDENTIFICATION</scope>
    <source>
        <strain evidence="3">ATCC 64411</strain>
    </source>
</reference>
<evidence type="ECO:0000313" key="3">
    <source>
        <dbReference type="EnsemblFungi" id="MAPG_00529T0"/>
    </source>
</evidence>
<feature type="compositionally biased region" description="Basic and acidic residues" evidence="1">
    <location>
        <begin position="8"/>
        <end position="19"/>
    </location>
</feature>
<feature type="region of interest" description="Disordered" evidence="1">
    <location>
        <begin position="149"/>
        <end position="170"/>
    </location>
</feature>
<dbReference type="VEuPathDB" id="FungiDB:MAPG_00529"/>
<organism evidence="3 4">
    <name type="scientific">Magnaporthiopsis poae (strain ATCC 64411 / 73-15)</name>
    <name type="common">Kentucky bluegrass fungus</name>
    <name type="synonym">Magnaporthe poae</name>
    <dbReference type="NCBI Taxonomy" id="644358"/>
    <lineage>
        <taxon>Eukaryota</taxon>
        <taxon>Fungi</taxon>
        <taxon>Dikarya</taxon>
        <taxon>Ascomycota</taxon>
        <taxon>Pezizomycotina</taxon>
        <taxon>Sordariomycetes</taxon>
        <taxon>Sordariomycetidae</taxon>
        <taxon>Magnaporthales</taxon>
        <taxon>Magnaporthaceae</taxon>
        <taxon>Magnaporthiopsis</taxon>
    </lineage>
</organism>